<protein>
    <submittedName>
        <fullName evidence="1">Uncharacterized protein</fullName>
    </submittedName>
</protein>
<dbReference type="EMBL" id="CM043796">
    <property type="protein sequence ID" value="KAI4816805.1"/>
    <property type="molecule type" value="Genomic_DNA"/>
</dbReference>
<sequence>MSEDDKLPHMHNVTLREAQTIFFDNIRTVIFDEHELRSLQSLLRDYSSIVSRYGFPTSGVKSSYIKDILTREFKDKIGFHSRPQRNQSDLVYDTSGSGSYVEAAISSIGVSSEQLVQNVAARLRDDVKSIKLVPWPPRVEELEEEEELPLLVLQLLSALQGKHGVDLSPSTLSLTSLITQYIIKRPTTTAINATVTLHGLTRSKELVDSYYKLGMGISYPNVLLLRDVWTMHDLERCSVCPAEIAEGEPSISIIDNDDFRNDTLTGGGTSHRCNWMFLQREERLVHKHEANTQDEQPRIKHAKTVSDVLTEKASEMQTVMPYRTVKRGEPPIRPKPTTVSSSTEPQRQRSIIHALARADVNGDRPVAAEQNIPSYNGFHAGLNMWQDKSKAYFHTSYNQPPDKSVVKDVMDKLVTIIATKHMPFAFLVGDHPVYVLITLLKAENPSKFSAIVPFLGPFHTQCVMMSAIYKRYKGSELGEVLVAAGVIADGSVDRALKGKHYKRGLRCLRLMYEALMCQLMKENLGPDLADETRENLDILRDTSQSEESRADAHVALENDADLKSLVTNMFTHVEASDMANYWRDFLSMTDALMQNVHAVHICNWDEYVSSLRAMLPWMVAYDNNRYGKWLPDFWAMLTALPADQVAFLRTDFTQSITGNPYSNMAWDMWIECTMNKGSKMKSGWLSILQNEKQLLVHSRNVNNVAQIRAAHNALANRKKTKRKHTECGPKRMREDEQCVQDLVECMHEFDTFPFDTASTTLRTLQSAMPASDELVADFNSAHAAGEKKLTHFLEERVFNKNTSLHAPVPLCKRLTFAKALSKEKPSDELKAKAAEMERSALKAMINLVEGS</sequence>
<name>A0ACB9WT18_CHAAC</name>
<evidence type="ECO:0000313" key="2">
    <source>
        <dbReference type="Proteomes" id="UP001057452"/>
    </source>
</evidence>
<proteinExistence type="predicted"/>
<comment type="caution">
    <text evidence="1">The sequence shown here is derived from an EMBL/GenBank/DDBJ whole genome shotgun (WGS) entry which is preliminary data.</text>
</comment>
<reference evidence="1" key="1">
    <citation type="submission" date="2022-05" db="EMBL/GenBank/DDBJ databases">
        <title>Chromosome-level genome of Chaenocephalus aceratus.</title>
        <authorList>
            <person name="Park H."/>
        </authorList>
    </citation>
    <scope>NUCLEOTIDE SEQUENCE</scope>
    <source>
        <strain evidence="1">KU_202001</strain>
    </source>
</reference>
<keyword evidence="2" id="KW-1185">Reference proteome</keyword>
<accession>A0ACB9WT18</accession>
<dbReference type="Proteomes" id="UP001057452">
    <property type="component" value="Chromosome 12"/>
</dbReference>
<organism evidence="1 2">
    <name type="scientific">Chaenocephalus aceratus</name>
    <name type="common">Blackfin icefish</name>
    <name type="synonym">Chaenichthys aceratus</name>
    <dbReference type="NCBI Taxonomy" id="36190"/>
    <lineage>
        <taxon>Eukaryota</taxon>
        <taxon>Metazoa</taxon>
        <taxon>Chordata</taxon>
        <taxon>Craniata</taxon>
        <taxon>Vertebrata</taxon>
        <taxon>Euteleostomi</taxon>
        <taxon>Actinopterygii</taxon>
        <taxon>Neopterygii</taxon>
        <taxon>Teleostei</taxon>
        <taxon>Neoteleostei</taxon>
        <taxon>Acanthomorphata</taxon>
        <taxon>Eupercaria</taxon>
        <taxon>Perciformes</taxon>
        <taxon>Notothenioidei</taxon>
        <taxon>Channichthyidae</taxon>
        <taxon>Chaenocephalus</taxon>
    </lineage>
</organism>
<gene>
    <name evidence="1" type="ORF">KUCAC02_009111</name>
</gene>
<evidence type="ECO:0000313" key="1">
    <source>
        <dbReference type="EMBL" id="KAI4816805.1"/>
    </source>
</evidence>